<feature type="compositionally biased region" description="Basic and acidic residues" evidence="1">
    <location>
        <begin position="81"/>
        <end position="96"/>
    </location>
</feature>
<feature type="region of interest" description="Disordered" evidence="1">
    <location>
        <begin position="62"/>
        <end position="96"/>
    </location>
</feature>
<accession>A0AAD6FZ06</accession>
<evidence type="ECO:0008006" key="4">
    <source>
        <dbReference type="Google" id="ProtNLM"/>
    </source>
</evidence>
<feature type="compositionally biased region" description="Polar residues" evidence="1">
    <location>
        <begin position="1"/>
        <end position="12"/>
    </location>
</feature>
<name>A0AAD6FZ06_9EURO</name>
<reference evidence="2" key="1">
    <citation type="submission" date="2022-12" db="EMBL/GenBank/DDBJ databases">
        <authorList>
            <person name="Petersen C."/>
        </authorList>
    </citation>
    <scope>NUCLEOTIDE SEQUENCE</scope>
    <source>
        <strain evidence="2">IBT 16125</strain>
    </source>
</reference>
<sequence>MPSGGNDNNHPSVTGGLGETVGKTFEGSTRTFGNVVSGLGATLGGAAQGVGQTAAGAAEGLGTTTRGLGQSANRGFAGGVERSRKIEEELEKDKVD</sequence>
<evidence type="ECO:0000313" key="3">
    <source>
        <dbReference type="Proteomes" id="UP001213681"/>
    </source>
</evidence>
<gene>
    <name evidence="2" type="ORF">N7458_009537</name>
</gene>
<dbReference type="RefSeq" id="XP_056761768.1">
    <property type="nucleotide sequence ID" value="XM_056912919.1"/>
</dbReference>
<evidence type="ECO:0000256" key="1">
    <source>
        <dbReference type="SAM" id="MobiDB-lite"/>
    </source>
</evidence>
<dbReference type="GeneID" id="81603162"/>
<reference evidence="2" key="2">
    <citation type="journal article" date="2023" name="IMA Fungus">
        <title>Comparative genomic study of the Penicillium genus elucidates a diverse pangenome and 15 lateral gene transfer events.</title>
        <authorList>
            <person name="Petersen C."/>
            <person name="Sorensen T."/>
            <person name="Nielsen M.R."/>
            <person name="Sondergaard T.E."/>
            <person name="Sorensen J.L."/>
            <person name="Fitzpatrick D.A."/>
            <person name="Frisvad J.C."/>
            <person name="Nielsen K.L."/>
        </authorList>
    </citation>
    <scope>NUCLEOTIDE SEQUENCE</scope>
    <source>
        <strain evidence="2">IBT 16125</strain>
    </source>
</reference>
<organism evidence="2 3">
    <name type="scientific">Penicillium daleae</name>
    <dbReference type="NCBI Taxonomy" id="63821"/>
    <lineage>
        <taxon>Eukaryota</taxon>
        <taxon>Fungi</taxon>
        <taxon>Dikarya</taxon>
        <taxon>Ascomycota</taxon>
        <taxon>Pezizomycotina</taxon>
        <taxon>Eurotiomycetes</taxon>
        <taxon>Eurotiomycetidae</taxon>
        <taxon>Eurotiales</taxon>
        <taxon>Aspergillaceae</taxon>
        <taxon>Penicillium</taxon>
    </lineage>
</organism>
<comment type="caution">
    <text evidence="2">The sequence shown here is derived from an EMBL/GenBank/DDBJ whole genome shotgun (WGS) entry which is preliminary data.</text>
</comment>
<keyword evidence="3" id="KW-1185">Reference proteome</keyword>
<evidence type="ECO:0000313" key="2">
    <source>
        <dbReference type="EMBL" id="KAJ5438539.1"/>
    </source>
</evidence>
<feature type="region of interest" description="Disordered" evidence="1">
    <location>
        <begin position="1"/>
        <end position="26"/>
    </location>
</feature>
<dbReference type="EMBL" id="JAPVEA010000008">
    <property type="protein sequence ID" value="KAJ5438539.1"/>
    <property type="molecule type" value="Genomic_DNA"/>
</dbReference>
<proteinExistence type="predicted"/>
<dbReference type="AlphaFoldDB" id="A0AAD6FZ06"/>
<dbReference type="Proteomes" id="UP001213681">
    <property type="component" value="Unassembled WGS sequence"/>
</dbReference>
<protein>
    <recommendedName>
        <fullName evidence="4">CsbD-like domain-containing protein</fullName>
    </recommendedName>
</protein>